<keyword evidence="2" id="KW-0378">Hydrolase</keyword>
<keyword evidence="1" id="KW-0175">Coiled coil</keyword>
<dbReference type="AlphaFoldDB" id="A0A0V0QEH1"/>
<accession>A0A0V0QEH1</accession>
<evidence type="ECO:0000313" key="3">
    <source>
        <dbReference type="Proteomes" id="UP000054937"/>
    </source>
</evidence>
<dbReference type="OrthoDB" id="8954335at2759"/>
<reference evidence="2 3" key="1">
    <citation type="journal article" date="2015" name="Sci. Rep.">
        <title>Genome of the facultative scuticociliatosis pathogen Pseudocohnilembus persalinus provides insight into its virulence through horizontal gene transfer.</title>
        <authorList>
            <person name="Xiong J."/>
            <person name="Wang G."/>
            <person name="Cheng J."/>
            <person name="Tian M."/>
            <person name="Pan X."/>
            <person name="Warren A."/>
            <person name="Jiang C."/>
            <person name="Yuan D."/>
            <person name="Miao W."/>
        </authorList>
    </citation>
    <scope>NUCLEOTIDE SEQUENCE [LARGE SCALE GENOMIC DNA]</scope>
    <source>
        <strain evidence="2">36N120E</strain>
    </source>
</reference>
<dbReference type="SUPFAM" id="SSF52540">
    <property type="entry name" value="P-loop containing nucleoside triphosphate hydrolases"/>
    <property type="match status" value="1"/>
</dbReference>
<dbReference type="Proteomes" id="UP000054937">
    <property type="component" value="Unassembled WGS sequence"/>
</dbReference>
<gene>
    <name evidence="2" type="ORF">PPERSA_04584</name>
</gene>
<comment type="caution">
    <text evidence="2">The sequence shown here is derived from an EMBL/GenBank/DDBJ whole genome shotgun (WGS) entry which is preliminary data.</text>
</comment>
<name>A0A0V0QEH1_PSEPJ</name>
<keyword evidence="3" id="KW-1185">Reference proteome</keyword>
<dbReference type="GO" id="GO:0016787">
    <property type="term" value="F:hydrolase activity"/>
    <property type="evidence" value="ECO:0007669"/>
    <property type="project" value="UniProtKB-KW"/>
</dbReference>
<dbReference type="InterPro" id="IPR027417">
    <property type="entry name" value="P-loop_NTPase"/>
</dbReference>
<sequence length="459" mass="54011">MQDQEKIIRDKFGSVQSILKKIQNFSVPCQFDRVQSNQTTLLLTGLSGSGKSRTGTQIIKAYCQESILSFNEEFDNFKSKKCQNFDKKEVNYIKKAYLQVIDSPGFEDDQENEFENENFEISEKIAKFVSENLFCSEEGLSGIIYCVMVGNCWKICQSQVRGLFWVLMLFCYCYKGFDFGNCPRISVLFNNVGFDEAYDNQEQNLDQNQNQNQKQNLNNENQNRLNNSKIKRLIDNFKDLLGQVIKDMQDTLDGKFNQQWRQQILNLINKILPEENFYCYKYYKKNSLYYSKDKIEKEMKVLTQLIKDNQQYGSFVIKRQSEIQILPVYMRQDSRYLFIQMVQGALNNSRQKIQQIQQIFSKNQLNNDRDKMHQDNIIQYVDYLEKIQQNFDRILSQQPLGFLKISGEIFHEFDQQLLDLIHIMGKYCTSTIDIFDIQQGNTQRGIFQQMSNSGNQGKG</sequence>
<evidence type="ECO:0000313" key="2">
    <source>
        <dbReference type="EMBL" id="KRX00563.1"/>
    </source>
</evidence>
<organism evidence="2 3">
    <name type="scientific">Pseudocohnilembus persalinus</name>
    <name type="common">Ciliate</name>
    <dbReference type="NCBI Taxonomy" id="266149"/>
    <lineage>
        <taxon>Eukaryota</taxon>
        <taxon>Sar</taxon>
        <taxon>Alveolata</taxon>
        <taxon>Ciliophora</taxon>
        <taxon>Intramacronucleata</taxon>
        <taxon>Oligohymenophorea</taxon>
        <taxon>Scuticociliatia</taxon>
        <taxon>Philasterida</taxon>
        <taxon>Pseudocohnilembidae</taxon>
        <taxon>Pseudocohnilembus</taxon>
    </lineage>
</organism>
<evidence type="ECO:0000256" key="1">
    <source>
        <dbReference type="SAM" id="Coils"/>
    </source>
</evidence>
<proteinExistence type="predicted"/>
<dbReference type="Gene3D" id="3.40.50.300">
    <property type="entry name" value="P-loop containing nucleotide triphosphate hydrolases"/>
    <property type="match status" value="1"/>
</dbReference>
<feature type="coiled-coil region" evidence="1">
    <location>
        <begin position="198"/>
        <end position="225"/>
    </location>
</feature>
<dbReference type="EMBL" id="LDAU01000185">
    <property type="protein sequence ID" value="KRX00563.1"/>
    <property type="molecule type" value="Genomic_DNA"/>
</dbReference>
<dbReference type="InParanoid" id="A0A0V0QEH1"/>
<protein>
    <submittedName>
        <fullName evidence="2">p-loop containing nucleoside triphosphate hydrolase</fullName>
    </submittedName>
</protein>